<accession>A0A830DR35</accession>
<dbReference type="NCBIfam" id="TIGR00785">
    <property type="entry name" value="dass"/>
    <property type="match status" value="1"/>
</dbReference>
<keyword evidence="4" id="KW-1001">Plastid inner membrane</keyword>
<evidence type="ECO:0000256" key="4">
    <source>
        <dbReference type="ARBA" id="ARBA00022780"/>
    </source>
</evidence>
<feature type="transmembrane region" description="Helical" evidence="7">
    <location>
        <begin position="6"/>
        <end position="26"/>
    </location>
</feature>
<organism evidence="8 9">
    <name type="scientific">Phtheirospermum japonicum</name>
    <dbReference type="NCBI Taxonomy" id="374723"/>
    <lineage>
        <taxon>Eukaryota</taxon>
        <taxon>Viridiplantae</taxon>
        <taxon>Streptophyta</taxon>
        <taxon>Embryophyta</taxon>
        <taxon>Tracheophyta</taxon>
        <taxon>Spermatophyta</taxon>
        <taxon>Magnoliopsida</taxon>
        <taxon>eudicotyledons</taxon>
        <taxon>Gunneridae</taxon>
        <taxon>Pentapetalae</taxon>
        <taxon>asterids</taxon>
        <taxon>lamiids</taxon>
        <taxon>Lamiales</taxon>
        <taxon>Orobanchaceae</taxon>
        <taxon>Orobanchaceae incertae sedis</taxon>
        <taxon>Phtheirospermum</taxon>
    </lineage>
</organism>
<evidence type="ECO:0000256" key="6">
    <source>
        <dbReference type="ARBA" id="ARBA00023136"/>
    </source>
</evidence>
<reference evidence="8" key="1">
    <citation type="submission" date="2020-07" db="EMBL/GenBank/DDBJ databases">
        <title>Ethylene signaling mediates host invasion by parasitic plants.</title>
        <authorList>
            <person name="Yoshida S."/>
        </authorList>
    </citation>
    <scope>NUCLEOTIDE SEQUENCE</scope>
    <source>
        <strain evidence="8">Okayama</strain>
    </source>
</reference>
<feature type="transmembrane region" description="Helical" evidence="7">
    <location>
        <begin position="432"/>
        <end position="452"/>
    </location>
</feature>
<comment type="similarity">
    <text evidence="2">Belongs to the SLC13A/DASS transporter (TC 2.A.47) family. DIT1 subfamily.</text>
</comment>
<feature type="transmembrane region" description="Helical" evidence="7">
    <location>
        <begin position="378"/>
        <end position="394"/>
    </location>
</feature>
<keyword evidence="3 7" id="KW-0812">Transmembrane</keyword>
<sequence length="581" mass="62341">TLTFAAAFSAFTNEVIWLIVASFFLSKGFVKTGLGDRVAMFFVRWLGKSTLGLSYGLVLGELAISPGMPSSTARAGGITSPATVVMKMARRDQALGATAAGLGTAKRRIRPTARQMRRGMGFTPFQRSCRKRRRTAAWQGRVGTWGLTSRSGGVEASLPLPVGAWAFVCLTVTVVTKTLTFAAAFSAFTNEVIWLIVASFFLSKGFVKTGLGDRVAMFFVRWLGKSTLGLSYGLVLGELAISPGMPSSTARAGGIFLPIIRSLALGVDSMPKDPSSRKLGAFLIQSQNQCNNSTSALFLTAAAQNLLCIKLAESVGVTIPNRWITWLKASCVPALISLSVTPIILYLIYPPEIKATPDAPEMAKRKLQQMGPVKRDEWIMIGGLLLTVALWIAGEAINMPSVVAAMIGLSVLLLCGVLNWDDCLSEKQAWDTLAWFAVLIGMATQLTTLGVIPWMSKSVASFLKSLSLGWFGAFSILQISYFFIHYLFAGQTAHVGALYSAFLGMHLASKVPGLLSALALAYNTNLFGAIAHYSSGQAAVYYGAGYVDLRDVFLLGLSMGVINLGIWGLAGAAWWKILGLY</sequence>
<evidence type="ECO:0000256" key="7">
    <source>
        <dbReference type="SAM" id="Phobius"/>
    </source>
</evidence>
<dbReference type="Pfam" id="PF00939">
    <property type="entry name" value="Na_sulph_symp"/>
    <property type="match status" value="2"/>
</dbReference>
<feature type="transmembrane region" description="Helical" evidence="7">
    <location>
        <begin position="553"/>
        <end position="575"/>
    </location>
</feature>
<dbReference type="GO" id="GO:0009706">
    <property type="term" value="C:chloroplast inner membrane"/>
    <property type="evidence" value="ECO:0007669"/>
    <property type="project" value="UniProtKB-SubCell"/>
</dbReference>
<evidence type="ECO:0000313" key="8">
    <source>
        <dbReference type="EMBL" id="GFQ08162.1"/>
    </source>
</evidence>
<evidence type="ECO:0000256" key="2">
    <source>
        <dbReference type="ARBA" id="ARBA00007349"/>
    </source>
</evidence>
<dbReference type="InterPro" id="IPR030676">
    <property type="entry name" value="CitT-rel"/>
</dbReference>
<name>A0A830DR35_9LAMI</name>
<feature type="transmembrane region" description="Helical" evidence="7">
    <location>
        <begin position="182"/>
        <end position="202"/>
    </location>
</feature>
<dbReference type="OrthoDB" id="1695362at2759"/>
<feature type="transmembrane region" description="Helical" evidence="7">
    <location>
        <begin position="514"/>
        <end position="533"/>
    </location>
</feature>
<keyword evidence="9" id="KW-1185">Reference proteome</keyword>
<keyword evidence="6 7" id="KW-0472">Membrane</keyword>
<gene>
    <name evidence="8" type="ORF">PHJA_002960200</name>
</gene>
<dbReference type="PANTHER" id="PTHR42826">
    <property type="entry name" value="DICARBOXYLATE TRANSPORTER 2.1, CHLOROPLASTIC"/>
    <property type="match status" value="1"/>
</dbReference>
<dbReference type="InterPro" id="IPR001898">
    <property type="entry name" value="SLC13A/DASS"/>
</dbReference>
<evidence type="ECO:0000256" key="1">
    <source>
        <dbReference type="ARBA" id="ARBA00004478"/>
    </source>
</evidence>
<evidence type="ECO:0000313" key="9">
    <source>
        <dbReference type="Proteomes" id="UP000653305"/>
    </source>
</evidence>
<proteinExistence type="inferred from homology"/>
<evidence type="ECO:0000256" key="5">
    <source>
        <dbReference type="ARBA" id="ARBA00022989"/>
    </source>
</evidence>
<protein>
    <submittedName>
        <fullName evidence="8">Dicarboxylate transporter 2.1 chloroplastic</fullName>
    </submittedName>
</protein>
<evidence type="ECO:0000256" key="3">
    <source>
        <dbReference type="ARBA" id="ARBA00022692"/>
    </source>
</evidence>
<dbReference type="AlphaFoldDB" id="A0A830DR35"/>
<dbReference type="EMBL" id="BMAC01003359">
    <property type="protein sequence ID" value="GFQ08162.1"/>
    <property type="molecule type" value="Genomic_DNA"/>
</dbReference>
<feature type="non-terminal residue" evidence="8">
    <location>
        <position position="581"/>
    </location>
</feature>
<comment type="caution">
    <text evidence="8">The sequence shown here is derived from an EMBL/GenBank/DDBJ whole genome shotgun (WGS) entry which is preliminary data.</text>
</comment>
<keyword evidence="5 7" id="KW-1133">Transmembrane helix</keyword>
<keyword evidence="4" id="KW-0934">Plastid</keyword>
<dbReference type="Proteomes" id="UP000653305">
    <property type="component" value="Unassembled WGS sequence"/>
</dbReference>
<feature type="transmembrane region" description="Helical" evidence="7">
    <location>
        <begin position="156"/>
        <end position="175"/>
    </location>
</feature>
<comment type="subcellular location">
    <subcellularLocation>
        <location evidence="1">Plastid</location>
        <location evidence="1">Chloroplast inner membrane</location>
        <topology evidence="1">Multi-pass membrane protein</topology>
    </subcellularLocation>
</comment>
<feature type="transmembrane region" description="Helical" evidence="7">
    <location>
        <begin position="401"/>
        <end position="420"/>
    </location>
</feature>
<dbReference type="GO" id="GO:0015140">
    <property type="term" value="F:malate transmembrane transporter activity"/>
    <property type="evidence" value="ECO:0007669"/>
    <property type="project" value="UniProtKB-ARBA"/>
</dbReference>